<gene>
    <name evidence="3" type="ORF">GCM10010145_61820</name>
</gene>
<reference evidence="3" key="2">
    <citation type="submission" date="2020-09" db="EMBL/GenBank/DDBJ databases">
        <authorList>
            <person name="Sun Q."/>
            <person name="Ohkuma M."/>
        </authorList>
    </citation>
    <scope>NUCLEOTIDE SEQUENCE</scope>
    <source>
        <strain evidence="3">JCM 3131</strain>
    </source>
</reference>
<feature type="transmembrane region" description="Helical" evidence="1">
    <location>
        <begin position="528"/>
        <end position="550"/>
    </location>
</feature>
<dbReference type="Proteomes" id="UP000620156">
    <property type="component" value="Unassembled WGS sequence"/>
</dbReference>
<dbReference type="RefSeq" id="WP_189220186.1">
    <property type="nucleotide sequence ID" value="NZ_BMQK01000021.1"/>
</dbReference>
<dbReference type="InterPro" id="IPR007111">
    <property type="entry name" value="NACHT_NTPase"/>
</dbReference>
<accession>A0A918BRR8</accession>
<sequence length="677" mass="72440">MSAGLALWLSEQFQVARPAATAVALLPAVPGAFLAWIAYRDARADAAANAEAKARTLTAAVTAAETRQRAQLIGPGAHRIDLIFRHRSEPANNATGAADEGRLTDVVDYYRRLRPARLVITGEPGSGKTLLALDLLLGLLTHPERTETDPVPVRLSLASWDTDRPLRDWLAEQVHDQFRDRGVTAADAWLLLDRHRVLPVLDGLDEMDTVATPVGQRRAPRALEQLNTYQHPTGNAPVILTCRTAQYAELTALDLRMREAARIEITPVTPAQAIAYLTARSTSPARWTTVFDTLAAAPECALAQTLNTPWRLNLAATAYEERHPDTLGYLRDPADLLGFASRSEVRDHLLGIYLPAAISQHPTRPGCYQSDQTHRWLAALAAHLAPPASAGVGTDLVLHQLWPMAGRRRVRTADAFLTALLFLALDALLLTQVPMGLSPRELLGTAPVMLLGLGALLQAGRAHPQRPRAARLQRLRDSAQRRRIVRKTLRGLGAGLAGGLAVGLGVGLTVDFAVGLAGGLPMALTGGLTIGLVSGLAGGFALGLTSPAVPATHTSGLTSQADPRHLIRDDLVIGLVGGLTFGFAGGIAGALTFGAAFGLTFGLIAGFTGGLVGGLYFATGAGRRYVIFLCCSRGRLPWRLGAFLHWAYGAGLLRISGTAYQFRHRELQDWLTTRPRA</sequence>
<evidence type="ECO:0000256" key="1">
    <source>
        <dbReference type="SAM" id="Phobius"/>
    </source>
</evidence>
<feature type="transmembrane region" description="Helical" evidence="1">
    <location>
        <begin position="412"/>
        <end position="430"/>
    </location>
</feature>
<keyword evidence="1" id="KW-0812">Transmembrane</keyword>
<proteinExistence type="predicted"/>
<evidence type="ECO:0000313" key="3">
    <source>
        <dbReference type="EMBL" id="GGQ83858.1"/>
    </source>
</evidence>
<keyword evidence="1" id="KW-0472">Membrane</keyword>
<feature type="transmembrane region" description="Helical" evidence="1">
    <location>
        <begin position="597"/>
        <end position="618"/>
    </location>
</feature>
<dbReference type="InterPro" id="IPR027417">
    <property type="entry name" value="P-loop_NTPase"/>
</dbReference>
<evidence type="ECO:0000313" key="4">
    <source>
        <dbReference type="Proteomes" id="UP000620156"/>
    </source>
</evidence>
<reference evidence="3" key="1">
    <citation type="journal article" date="2014" name="Int. J. Syst. Evol. Microbiol.">
        <title>Complete genome sequence of Corynebacterium casei LMG S-19264T (=DSM 44701T), isolated from a smear-ripened cheese.</title>
        <authorList>
            <consortium name="US DOE Joint Genome Institute (JGI-PGF)"/>
            <person name="Walter F."/>
            <person name="Albersmeier A."/>
            <person name="Kalinowski J."/>
            <person name="Ruckert C."/>
        </authorList>
    </citation>
    <scope>NUCLEOTIDE SEQUENCE</scope>
    <source>
        <strain evidence="3">JCM 3131</strain>
    </source>
</reference>
<feature type="transmembrane region" description="Helical" evidence="1">
    <location>
        <begin position="571"/>
        <end position="591"/>
    </location>
</feature>
<dbReference type="SUPFAM" id="SSF52540">
    <property type="entry name" value="P-loop containing nucleoside triphosphate hydrolases"/>
    <property type="match status" value="1"/>
</dbReference>
<keyword evidence="4" id="KW-1185">Reference proteome</keyword>
<comment type="caution">
    <text evidence="3">The sequence shown here is derived from an EMBL/GenBank/DDBJ whole genome shotgun (WGS) entry which is preliminary data.</text>
</comment>
<feature type="transmembrane region" description="Helical" evidence="1">
    <location>
        <begin position="20"/>
        <end position="39"/>
    </location>
</feature>
<dbReference type="Pfam" id="PF05729">
    <property type="entry name" value="NACHT"/>
    <property type="match status" value="1"/>
</dbReference>
<evidence type="ECO:0000259" key="2">
    <source>
        <dbReference type="Pfam" id="PF05729"/>
    </source>
</evidence>
<feature type="transmembrane region" description="Helical" evidence="1">
    <location>
        <begin position="491"/>
        <end position="516"/>
    </location>
</feature>
<protein>
    <recommendedName>
        <fullName evidence="2">NACHT domain-containing protein</fullName>
    </recommendedName>
</protein>
<keyword evidence="1" id="KW-1133">Transmembrane helix</keyword>
<dbReference type="Gene3D" id="3.40.50.300">
    <property type="entry name" value="P-loop containing nucleotide triphosphate hydrolases"/>
    <property type="match status" value="1"/>
</dbReference>
<dbReference type="AlphaFoldDB" id="A0A918BRR8"/>
<feature type="domain" description="NACHT" evidence="2">
    <location>
        <begin position="118"/>
        <end position="277"/>
    </location>
</feature>
<feature type="transmembrane region" description="Helical" evidence="1">
    <location>
        <begin position="442"/>
        <end position="459"/>
    </location>
</feature>
<dbReference type="EMBL" id="BMQK01000021">
    <property type="protein sequence ID" value="GGQ83858.1"/>
    <property type="molecule type" value="Genomic_DNA"/>
</dbReference>
<organism evidence="3 4">
    <name type="scientific">Streptomyces ruber</name>
    <dbReference type="NCBI Taxonomy" id="83378"/>
    <lineage>
        <taxon>Bacteria</taxon>
        <taxon>Bacillati</taxon>
        <taxon>Actinomycetota</taxon>
        <taxon>Actinomycetes</taxon>
        <taxon>Kitasatosporales</taxon>
        <taxon>Streptomycetaceae</taxon>
        <taxon>Streptomyces</taxon>
    </lineage>
</organism>
<name>A0A918BRR8_9ACTN</name>